<dbReference type="Pfam" id="PF12730">
    <property type="entry name" value="ABC2_membrane_4"/>
    <property type="match status" value="1"/>
</dbReference>
<reference evidence="1 2" key="1">
    <citation type="submission" date="2019-04" db="EMBL/GenBank/DDBJ databases">
        <title>Genome sequencing of Clostridium botulinum Groups I-IV and Clostridium butyricum.</title>
        <authorList>
            <person name="Brunt J."/>
            <person name="Van Vliet A.H.M."/>
            <person name="Stringer S.C."/>
            <person name="Carter A.T."/>
            <person name="Peck M.W."/>
        </authorList>
    </citation>
    <scope>NUCLEOTIDE SEQUENCE [LARGE SCALE GENOMIC DNA]</scope>
    <source>
        <strain evidence="1 2">IFR 18/108</strain>
    </source>
</reference>
<protein>
    <submittedName>
        <fullName evidence="1">ABC transporter permease</fullName>
    </submittedName>
</protein>
<sequence>MKILNKEDLLVINIFKSELLKLKRSRFLEIVMIIPIFFVCTGISNFIRYKSTFMKHNPSIWDPIYEQSALMYGLFLLPLLVTIIMAILVHIEKTDNNLRRIVSLPIKKSHIYICKFLAGSLLIFINIVVFIVIVVICGNLLKPANSSMPLYVIYRPILAYFSLLPVMAIQYYLSMKFSNVFISIGIGTIFSIPSVLVGITKFWIVFPWCYAFKAISATHTSMPIPTGILMYIIGIVTTIIVTLKGIKELNNKDIL</sequence>
<name>A0A6B4WQ96_CLOSG</name>
<dbReference type="EMBL" id="SXCS01000008">
    <property type="protein sequence ID" value="NFR62588.1"/>
    <property type="molecule type" value="Genomic_DNA"/>
</dbReference>
<dbReference type="AlphaFoldDB" id="A0A6B4WQ96"/>
<evidence type="ECO:0000313" key="2">
    <source>
        <dbReference type="Proteomes" id="UP000486601"/>
    </source>
</evidence>
<evidence type="ECO:0000313" key="1">
    <source>
        <dbReference type="EMBL" id="NFR62588.1"/>
    </source>
</evidence>
<accession>A0A6B4WQ96</accession>
<dbReference type="CDD" id="cd21809">
    <property type="entry name" value="ABC-2_lan_permease-like"/>
    <property type="match status" value="1"/>
</dbReference>
<comment type="caution">
    <text evidence="1">The sequence shown here is derived from an EMBL/GenBank/DDBJ whole genome shotgun (WGS) entry which is preliminary data.</text>
</comment>
<organism evidence="1 2">
    <name type="scientific">Clostridium sporogenes</name>
    <dbReference type="NCBI Taxonomy" id="1509"/>
    <lineage>
        <taxon>Bacteria</taxon>
        <taxon>Bacillati</taxon>
        <taxon>Bacillota</taxon>
        <taxon>Clostridia</taxon>
        <taxon>Eubacteriales</taxon>
        <taxon>Clostridiaceae</taxon>
        <taxon>Clostridium</taxon>
    </lineage>
</organism>
<proteinExistence type="predicted"/>
<dbReference type="Proteomes" id="UP000486601">
    <property type="component" value="Unassembled WGS sequence"/>
</dbReference>
<gene>
    <name evidence="1" type="ORF">FDF70_14125</name>
</gene>